<sequence length="107" mass="11376">MQGQGNYSSILVQTQATSQPSYQQHVPGSFPPRIPIQTQVMPCPSVNQALAASSRASDSTFQLHGNHMGMPPTAHRVHPLRVSYGTLSGAIPTGLSSVNPLQRSPNS</sequence>
<comment type="caution">
    <text evidence="2">The sequence shown here is derived from an EMBL/GenBank/DDBJ whole genome shotgun (WGS) entry which is preliminary data.</text>
</comment>
<keyword evidence="3" id="KW-1185">Reference proteome</keyword>
<organism evidence="2 3">
    <name type="scientific">Trapa natans</name>
    <name type="common">Water chestnut</name>
    <dbReference type="NCBI Taxonomy" id="22666"/>
    <lineage>
        <taxon>Eukaryota</taxon>
        <taxon>Viridiplantae</taxon>
        <taxon>Streptophyta</taxon>
        <taxon>Embryophyta</taxon>
        <taxon>Tracheophyta</taxon>
        <taxon>Spermatophyta</taxon>
        <taxon>Magnoliopsida</taxon>
        <taxon>eudicotyledons</taxon>
        <taxon>Gunneridae</taxon>
        <taxon>Pentapetalae</taxon>
        <taxon>rosids</taxon>
        <taxon>malvids</taxon>
        <taxon>Myrtales</taxon>
        <taxon>Lythraceae</taxon>
        <taxon>Trapa</taxon>
    </lineage>
</organism>
<dbReference type="Proteomes" id="UP001346149">
    <property type="component" value="Unassembled WGS sequence"/>
</dbReference>
<evidence type="ECO:0000313" key="3">
    <source>
        <dbReference type="Proteomes" id="UP001346149"/>
    </source>
</evidence>
<reference evidence="2 3" key="1">
    <citation type="journal article" date="2023" name="Hortic Res">
        <title>Pangenome of water caltrop reveals structural variations and asymmetric subgenome divergence after allopolyploidization.</title>
        <authorList>
            <person name="Zhang X."/>
            <person name="Chen Y."/>
            <person name="Wang L."/>
            <person name="Yuan Y."/>
            <person name="Fang M."/>
            <person name="Shi L."/>
            <person name="Lu R."/>
            <person name="Comes H.P."/>
            <person name="Ma Y."/>
            <person name="Chen Y."/>
            <person name="Huang G."/>
            <person name="Zhou Y."/>
            <person name="Zheng Z."/>
            <person name="Qiu Y."/>
        </authorList>
    </citation>
    <scope>NUCLEOTIDE SEQUENCE [LARGE SCALE GENOMIC DNA]</scope>
    <source>
        <strain evidence="2">F231</strain>
    </source>
</reference>
<proteinExistence type="predicted"/>
<name>A0AAN7QZN0_TRANT</name>
<dbReference type="AlphaFoldDB" id="A0AAN7QZN0"/>
<feature type="region of interest" description="Disordered" evidence="1">
    <location>
        <begin position="1"/>
        <end position="35"/>
    </location>
</feature>
<protein>
    <submittedName>
        <fullName evidence="2">Uncharacterized protein</fullName>
    </submittedName>
</protein>
<feature type="compositionally biased region" description="Polar residues" evidence="1">
    <location>
        <begin position="1"/>
        <end position="26"/>
    </location>
</feature>
<evidence type="ECO:0000256" key="1">
    <source>
        <dbReference type="SAM" id="MobiDB-lite"/>
    </source>
</evidence>
<accession>A0AAN7QZN0</accession>
<gene>
    <name evidence="2" type="ORF">SAY86_016623</name>
</gene>
<evidence type="ECO:0000313" key="2">
    <source>
        <dbReference type="EMBL" id="KAK4782521.1"/>
    </source>
</evidence>
<dbReference type="EMBL" id="JAXQNO010000016">
    <property type="protein sequence ID" value="KAK4782521.1"/>
    <property type="molecule type" value="Genomic_DNA"/>
</dbReference>